<name>A0A1J8PNI0_9AGAM</name>
<feature type="non-terminal residue" evidence="2">
    <location>
        <position position="1"/>
    </location>
</feature>
<proteinExistence type="predicted"/>
<dbReference type="EMBL" id="LVVM01005460">
    <property type="protein sequence ID" value="OJA10477.1"/>
    <property type="molecule type" value="Genomic_DNA"/>
</dbReference>
<dbReference type="Proteomes" id="UP000183567">
    <property type="component" value="Unassembled WGS sequence"/>
</dbReference>
<evidence type="ECO:0000313" key="2">
    <source>
        <dbReference type="EMBL" id="OJA10477.1"/>
    </source>
</evidence>
<dbReference type="OrthoDB" id="2684168at2759"/>
<accession>A0A1J8PNI0</accession>
<dbReference type="AlphaFoldDB" id="A0A1J8PNI0"/>
<evidence type="ECO:0000313" key="3">
    <source>
        <dbReference type="Proteomes" id="UP000183567"/>
    </source>
</evidence>
<reference evidence="2 3" key="1">
    <citation type="submission" date="2016-03" db="EMBL/GenBank/DDBJ databases">
        <title>Comparative genomics of the ectomycorrhizal sister species Rhizopogon vinicolor and Rhizopogon vesiculosus (Basidiomycota: Boletales) reveals a divergence of the mating type B locus.</title>
        <authorList>
            <person name="Mujic A.B."/>
            <person name="Kuo A."/>
            <person name="Tritt A."/>
            <person name="Lipzen A."/>
            <person name="Chen C."/>
            <person name="Johnson J."/>
            <person name="Sharma A."/>
            <person name="Barry K."/>
            <person name="Grigoriev I.V."/>
            <person name="Spatafora J.W."/>
        </authorList>
    </citation>
    <scope>NUCLEOTIDE SEQUENCE [LARGE SCALE GENOMIC DNA]</scope>
    <source>
        <strain evidence="2 3">AM-OR11-056</strain>
    </source>
</reference>
<organism evidence="2 3">
    <name type="scientific">Rhizopogon vesiculosus</name>
    <dbReference type="NCBI Taxonomy" id="180088"/>
    <lineage>
        <taxon>Eukaryota</taxon>
        <taxon>Fungi</taxon>
        <taxon>Dikarya</taxon>
        <taxon>Basidiomycota</taxon>
        <taxon>Agaricomycotina</taxon>
        <taxon>Agaricomycetes</taxon>
        <taxon>Agaricomycetidae</taxon>
        <taxon>Boletales</taxon>
        <taxon>Suillineae</taxon>
        <taxon>Rhizopogonaceae</taxon>
        <taxon>Rhizopogon</taxon>
    </lineage>
</organism>
<feature type="compositionally biased region" description="Basic and acidic residues" evidence="1">
    <location>
        <begin position="117"/>
        <end position="132"/>
    </location>
</feature>
<sequence>ADGKVLVTGCFNSDNRHLRNSNAYAWDIPLHVTPNLLEQKVADKKPFMNSDPIQRQRPVQREHARLPQGFFDGALDNAHSSGTHHSLTLSSSSTSRPHNFLGRFSSLFHRPQPTNGESRELQQSKRQHETFHHSPHAVGVAPVRDRQALFVAPRQEPVSDQVKRIKNPTWWTRCVLFICCVSVPSPDTNSH</sequence>
<protein>
    <submittedName>
        <fullName evidence="2">Uncharacterized protein</fullName>
    </submittedName>
</protein>
<gene>
    <name evidence="2" type="ORF">AZE42_09336</name>
</gene>
<evidence type="ECO:0000256" key="1">
    <source>
        <dbReference type="SAM" id="MobiDB-lite"/>
    </source>
</evidence>
<keyword evidence="3" id="KW-1185">Reference proteome</keyword>
<feature type="region of interest" description="Disordered" evidence="1">
    <location>
        <begin position="104"/>
        <end position="135"/>
    </location>
</feature>
<comment type="caution">
    <text evidence="2">The sequence shown here is derived from an EMBL/GenBank/DDBJ whole genome shotgun (WGS) entry which is preliminary data.</text>
</comment>